<protein>
    <submittedName>
        <fullName evidence="1">Uncharacterized protein</fullName>
    </submittedName>
</protein>
<evidence type="ECO:0000313" key="1">
    <source>
        <dbReference type="EMBL" id="KAB5557442.1"/>
    </source>
</evidence>
<dbReference type="EMBL" id="VDCV01000005">
    <property type="protein sequence ID" value="KAB5557442.1"/>
    <property type="molecule type" value="Genomic_DNA"/>
</dbReference>
<reference evidence="2" key="1">
    <citation type="journal article" date="2019" name="Gigascience">
        <title>De novo genome assembly of the endangered Acer yangbiense, a plant species with extremely small populations endemic to Yunnan Province, China.</title>
        <authorList>
            <person name="Yang J."/>
            <person name="Wariss H.M."/>
            <person name="Tao L."/>
            <person name="Zhang R."/>
            <person name="Yun Q."/>
            <person name="Hollingsworth P."/>
            <person name="Dao Z."/>
            <person name="Luo G."/>
            <person name="Guo H."/>
            <person name="Ma Y."/>
            <person name="Sun W."/>
        </authorList>
    </citation>
    <scope>NUCLEOTIDE SEQUENCE [LARGE SCALE GENOMIC DNA]</scope>
    <source>
        <strain evidence="2">cv. br00</strain>
    </source>
</reference>
<name>A0A5N5MR21_9ROSI</name>
<organism evidence="1 2">
    <name type="scientific">Salix brachista</name>
    <dbReference type="NCBI Taxonomy" id="2182728"/>
    <lineage>
        <taxon>Eukaryota</taxon>
        <taxon>Viridiplantae</taxon>
        <taxon>Streptophyta</taxon>
        <taxon>Embryophyta</taxon>
        <taxon>Tracheophyta</taxon>
        <taxon>Spermatophyta</taxon>
        <taxon>Magnoliopsida</taxon>
        <taxon>eudicotyledons</taxon>
        <taxon>Gunneridae</taxon>
        <taxon>Pentapetalae</taxon>
        <taxon>rosids</taxon>
        <taxon>fabids</taxon>
        <taxon>Malpighiales</taxon>
        <taxon>Salicaceae</taxon>
        <taxon>Saliceae</taxon>
        <taxon>Salix</taxon>
    </lineage>
</organism>
<evidence type="ECO:0000313" key="2">
    <source>
        <dbReference type="Proteomes" id="UP000326939"/>
    </source>
</evidence>
<accession>A0A5N5MR21</accession>
<gene>
    <name evidence="1" type="ORF">DKX38_008351</name>
</gene>
<dbReference type="Proteomes" id="UP000326939">
    <property type="component" value="Chromosome 5"/>
</dbReference>
<comment type="caution">
    <text evidence="1">The sequence shown here is derived from an EMBL/GenBank/DDBJ whole genome shotgun (WGS) entry which is preliminary data.</text>
</comment>
<dbReference type="AlphaFoldDB" id="A0A5N5MR21"/>
<sequence>MLVSHGRYFLQCEVVNLLKRGDREVNGKRRFTVIPVVLGRYSKSVDRKESPVVEYLNHVQSLTLFVKEKFSGKLSSEFPYTSGTRLG</sequence>
<proteinExistence type="predicted"/>
<keyword evidence="2" id="KW-1185">Reference proteome</keyword>